<dbReference type="Proteomes" id="UP001062846">
    <property type="component" value="Chromosome 4"/>
</dbReference>
<accession>A0ACC0P4M2</accession>
<keyword evidence="2" id="KW-1185">Reference proteome</keyword>
<name>A0ACC0P4M2_RHOML</name>
<dbReference type="EMBL" id="CM046391">
    <property type="protein sequence ID" value="KAI8560121.1"/>
    <property type="molecule type" value="Genomic_DNA"/>
</dbReference>
<organism evidence="1 2">
    <name type="scientific">Rhododendron molle</name>
    <name type="common">Chinese azalea</name>
    <name type="synonym">Azalea mollis</name>
    <dbReference type="NCBI Taxonomy" id="49168"/>
    <lineage>
        <taxon>Eukaryota</taxon>
        <taxon>Viridiplantae</taxon>
        <taxon>Streptophyta</taxon>
        <taxon>Embryophyta</taxon>
        <taxon>Tracheophyta</taxon>
        <taxon>Spermatophyta</taxon>
        <taxon>Magnoliopsida</taxon>
        <taxon>eudicotyledons</taxon>
        <taxon>Gunneridae</taxon>
        <taxon>Pentapetalae</taxon>
        <taxon>asterids</taxon>
        <taxon>Ericales</taxon>
        <taxon>Ericaceae</taxon>
        <taxon>Ericoideae</taxon>
        <taxon>Rhodoreae</taxon>
        <taxon>Rhododendron</taxon>
    </lineage>
</organism>
<gene>
    <name evidence="1" type="ORF">RHMOL_Rhmol04G0231300</name>
</gene>
<comment type="caution">
    <text evidence="1">The sequence shown here is derived from an EMBL/GenBank/DDBJ whole genome shotgun (WGS) entry which is preliminary data.</text>
</comment>
<sequence>MANHLPALIDTWLETFVATDWLSFRTHGLAAFHFFRNIRLRPEILQSAVRFWDPVVHVFRYGDNELCPIVEEFQAYLQGFASHMIVIPPYRKRMSKLLKTSLNITTGAAESLLSGRQINVMRLMEWYGPEGNTGDMALQACRRFALVISVLTVYLLLWLSDKLGLIAAPEANWPRLPKRMHQREMLYPEMSTEEWIRFMDELSPEEITWRHEVLDIPDMAVKSAGSSAEQIQVSAQS</sequence>
<proteinExistence type="predicted"/>
<protein>
    <submittedName>
        <fullName evidence="1">Uncharacterized protein</fullName>
    </submittedName>
</protein>
<evidence type="ECO:0000313" key="2">
    <source>
        <dbReference type="Proteomes" id="UP001062846"/>
    </source>
</evidence>
<evidence type="ECO:0000313" key="1">
    <source>
        <dbReference type="EMBL" id="KAI8560121.1"/>
    </source>
</evidence>
<reference evidence="1" key="1">
    <citation type="submission" date="2022-02" db="EMBL/GenBank/DDBJ databases">
        <title>Plant Genome Project.</title>
        <authorList>
            <person name="Zhang R.-G."/>
        </authorList>
    </citation>
    <scope>NUCLEOTIDE SEQUENCE</scope>
    <source>
        <strain evidence="1">AT1</strain>
    </source>
</reference>